<dbReference type="EMBL" id="AUZJ01000035">
    <property type="protein sequence ID" value="ERF60663.1"/>
    <property type="molecule type" value="Genomic_DNA"/>
</dbReference>
<evidence type="ECO:0000256" key="5">
    <source>
        <dbReference type="ARBA" id="ARBA00022729"/>
    </source>
</evidence>
<keyword evidence="4" id="KW-0964">Secreted</keyword>
<dbReference type="InterPro" id="IPR006626">
    <property type="entry name" value="PbH1"/>
</dbReference>
<keyword evidence="5" id="KW-0732">Signal</keyword>
<dbReference type="PANTHER" id="PTHR11319">
    <property type="entry name" value="G PROTEIN-COUPLED RECEPTOR-RELATED"/>
    <property type="match status" value="1"/>
</dbReference>
<dbReference type="SMART" id="SM00710">
    <property type="entry name" value="PbH1"/>
    <property type="match status" value="12"/>
</dbReference>
<dbReference type="EMBL" id="AVQI01000050">
    <property type="protein sequence ID" value="ERK02665.1"/>
    <property type="molecule type" value="Genomic_DNA"/>
</dbReference>
<evidence type="ECO:0000256" key="2">
    <source>
        <dbReference type="ARBA" id="ARBA00004442"/>
    </source>
</evidence>
<organism evidence="8 10">
    <name type="scientific">Treponema socranskii subsp. socranskii VPI DR56BR1116 = ATCC 35536</name>
    <dbReference type="NCBI Taxonomy" id="1125725"/>
    <lineage>
        <taxon>Bacteria</taxon>
        <taxon>Pseudomonadati</taxon>
        <taxon>Spirochaetota</taxon>
        <taxon>Spirochaetia</taxon>
        <taxon>Spirochaetales</taxon>
        <taxon>Treponemataceae</taxon>
        <taxon>Treponema</taxon>
    </lineage>
</organism>
<comment type="subcellular location">
    <subcellularLocation>
        <location evidence="1">Cell envelope</location>
    </subcellularLocation>
    <subcellularLocation>
        <location evidence="2">Cell outer membrane</location>
    </subcellularLocation>
    <subcellularLocation>
        <location evidence="3">Secreted</location>
    </subcellularLocation>
</comment>
<dbReference type="Pfam" id="PF13306">
    <property type="entry name" value="LRR_5"/>
    <property type="match status" value="1"/>
</dbReference>
<evidence type="ECO:0000256" key="1">
    <source>
        <dbReference type="ARBA" id="ARBA00004196"/>
    </source>
</evidence>
<dbReference type="InterPro" id="IPR032675">
    <property type="entry name" value="LRR_dom_sf"/>
</dbReference>
<evidence type="ECO:0000313" key="9">
    <source>
        <dbReference type="EMBL" id="ERK02665.1"/>
    </source>
</evidence>
<keyword evidence="7" id="KW-0998">Cell outer membrane</keyword>
<dbReference type="PATRIC" id="fig|1125725.3.peg.1359"/>
<dbReference type="STRING" id="1125725.HMPREF1325_0695"/>
<dbReference type="Proteomes" id="UP000016412">
    <property type="component" value="Unassembled WGS sequence"/>
</dbReference>
<evidence type="ECO:0000313" key="11">
    <source>
        <dbReference type="Proteomes" id="UP000016646"/>
    </source>
</evidence>
<dbReference type="InterPro" id="IPR012334">
    <property type="entry name" value="Pectin_lyas_fold"/>
</dbReference>
<dbReference type="RefSeq" id="WP_021330383.1">
    <property type="nucleotide sequence ID" value="NZ_AUZJ01000035.1"/>
</dbReference>
<dbReference type="GO" id="GO:0009279">
    <property type="term" value="C:cell outer membrane"/>
    <property type="evidence" value="ECO:0007669"/>
    <property type="project" value="UniProtKB-SubCell"/>
</dbReference>
<dbReference type="Gene3D" id="3.80.10.10">
    <property type="entry name" value="Ribonuclease Inhibitor"/>
    <property type="match status" value="1"/>
</dbReference>
<dbReference type="eggNOG" id="COG3210">
    <property type="taxonomic scope" value="Bacteria"/>
</dbReference>
<dbReference type="PANTHER" id="PTHR11319:SF35">
    <property type="entry name" value="OUTER MEMBRANE PROTEIN PMPC-RELATED"/>
    <property type="match status" value="1"/>
</dbReference>
<evidence type="ECO:0000256" key="7">
    <source>
        <dbReference type="ARBA" id="ARBA00023237"/>
    </source>
</evidence>
<dbReference type="InterPro" id="IPR026906">
    <property type="entry name" value="LRR_5"/>
</dbReference>
<dbReference type="SUPFAM" id="SSF51126">
    <property type="entry name" value="Pectin lyase-like"/>
    <property type="match status" value="2"/>
</dbReference>
<name>U2MLX9_TRESO</name>
<dbReference type="Gene3D" id="2.160.20.10">
    <property type="entry name" value="Single-stranded right-handed beta-helix, Pectin lyase-like"/>
    <property type="match status" value="1"/>
</dbReference>
<reference evidence="10 11" key="1">
    <citation type="submission" date="2013-08" db="EMBL/GenBank/DDBJ databases">
        <authorList>
            <person name="Durkin A.S."/>
            <person name="Haft D.R."/>
            <person name="McCorrison J."/>
            <person name="Torralba M."/>
            <person name="Gillis M."/>
            <person name="Haft D.H."/>
            <person name="Methe B."/>
            <person name="Sutton G."/>
            <person name="Nelson K.E."/>
        </authorList>
    </citation>
    <scope>NUCLEOTIDE SEQUENCE [LARGE SCALE GENOMIC DNA]</scope>
    <source>
        <strain evidence="9 11">ATCC 35536</strain>
        <strain evidence="8 10">VPI DR56BR1116</strain>
    </source>
</reference>
<dbReference type="InterPro" id="IPR003368">
    <property type="entry name" value="POMP_repeat"/>
</dbReference>
<accession>U2MLX9</accession>
<sequence length="1620" mass="168023">MRKIGTVLIGVASAAALLTITACKELFADIEEDFSYWAAEVVTTDYSIDKQTRLIGGVSCVPSADHATVTIKLRNPKNFRLVTPTSSANAQNVISFPDLSPQPTYGTDYTLIQTANDKLELKYDAAFLQTHEWSDGDIGPEITLVSTDGRKFNKKFRLNLKVNTAPALEYAGIGKTVTADSDGNYFYVLLFRAKDMGTTIGGQSVHKDINAMNVTAGGISLPAITLSVTGTDFAPGGDLLAAGAVQKLKPSDPNLPTGSGFLRLKTDVKVGGPEKVYDVSIKDEQGLSSEVIRASTQKNKLSDVELLDGLTPIAGTTDLNPKVFGGMSIKTLTAKTSSAGAGITGSIAKRNSGGTWTQISGGTVSGTTPVTINLPALGTSENEALYKITLKAQLSGYDDSDSKDFFIKSVRQELPVLKLKQDFNDTGNTYLHCISAGTKAYVSEDIIPDAGYYNSSSNPLVIYAADSSSPTPKLVLRASAGTMVNYDENDTGIDHLSAAPAEIQLSGTGTYKIKVWTVKDGIAGPGTTVHFEVKTAVDTYTELKNVVQNAPEHGTGSGQYDYADPIDIRIDTDLNASSADTEIAVTGGKDLMLSGSPFGTVRTVNAGGLGRILKISDSDTELTLSNIKLTGGHAADGKGGAVCVETGCSLWLYGKTVIIPSTGGDTNTRGKNDVYLADGAKIKLDDALQSPEPIVARITPEHYNDGDEVLGGGSIGSGTPPNYTKFTVTQTDDGFLWKIQSDGKLKKAPGVINGTEGGAWKKLKDAVAAAQDGDTIKISGTITAKNGGSDNRGKIDINKNLTIEKADGAASAGLNANRDNLGTNAHPIFRVSGGKTLTLKNLTLTGGKGISGTFGGAINVTGGSSTAELEGCTIEDCQAEKGGAIGCGTDTEIKLTNTRIKNCTAHTAANTGTGGAIYAEGATVTMTGCTLTGNKADKQGGAICAEKTGAPSSAPSTVTIEGGTIGGMGTNDANTATGTGANEGQGGGIYINETCTLTMKAPAGSPAQGVQLIGNKAAKEGGGIYAKNATVNITSCTFTGNEAANGGAVYVIAGDRKLTLTAVNMNNNHAELKGGAVYFVGRSGNPNTELTVQGGEFTGNKATDTSPGEGGAFALITANALMEGVKIKQNFARQGAGICVGTDGSGTTKLTLTDSGTYGLTEISNNGTLGTLTAENGGGIYFIDGTLDIKNGVHIKQNKAQNGGGIYVIDASCSMFTSSSSSVPEISGNTATAFGAGIYLHKSSDTTRLTMSGGKISGNRVVDTTGNLTGEGGGIYTELAAEIRLNKGTIENNQAEKGGAVYANPQCDFSMKNSARITPSSGSDKDKPGQNDVYLAEHASGNEKIKLDGALTGTAPVARITVADSQYNSSTQVLDGSAVGTNYTKFAVTPKIVGGTPQPWTVGGNGYLKQGRYTEVPYGQLEAYLANASATEVNYIEVTGISAADLKGTYASPPDPGPLGELLKKDLSKKVALKLPSGLSVNDMSACFSQCTNLVSFENFPSNVTDMRACFYDCENLTTVPAIPASVTDIQECFRYCKKLTTGPDIPSGVFNMTSCFQGCEKLERVKLNCNYNSFNFGSAFRYCDSLPNGGIQVPLAQLGTYKANAGTMGTTADKFSAIP</sequence>
<dbReference type="Pfam" id="PF02415">
    <property type="entry name" value="Chlam_PMP"/>
    <property type="match status" value="1"/>
</dbReference>
<keyword evidence="11" id="KW-1185">Reference proteome</keyword>
<gene>
    <name evidence="9" type="ORF">HMPREF0860_0173</name>
    <name evidence="8" type="ORF">HMPREF1325_0695</name>
</gene>
<evidence type="ECO:0000256" key="3">
    <source>
        <dbReference type="ARBA" id="ARBA00004613"/>
    </source>
</evidence>
<comment type="caution">
    <text evidence="8">The sequence shown here is derived from an EMBL/GenBank/DDBJ whole genome shotgun (WGS) entry which is preliminary data.</text>
</comment>
<proteinExistence type="predicted"/>
<keyword evidence="6" id="KW-0472">Membrane</keyword>
<evidence type="ECO:0000256" key="6">
    <source>
        <dbReference type="ARBA" id="ARBA00023136"/>
    </source>
</evidence>
<dbReference type="Proteomes" id="UP000016646">
    <property type="component" value="Unassembled WGS sequence"/>
</dbReference>
<dbReference type="InterPro" id="IPR011050">
    <property type="entry name" value="Pectin_lyase_fold/virulence"/>
</dbReference>
<dbReference type="eggNOG" id="COG2931">
    <property type="taxonomic scope" value="Bacteria"/>
</dbReference>
<evidence type="ECO:0000313" key="8">
    <source>
        <dbReference type="EMBL" id="ERF60663.1"/>
    </source>
</evidence>
<evidence type="ECO:0000256" key="4">
    <source>
        <dbReference type="ARBA" id="ARBA00022525"/>
    </source>
</evidence>
<dbReference type="GO" id="GO:0005576">
    <property type="term" value="C:extracellular region"/>
    <property type="evidence" value="ECO:0007669"/>
    <property type="project" value="UniProtKB-SubCell"/>
</dbReference>
<dbReference type="PROSITE" id="PS51257">
    <property type="entry name" value="PROKAR_LIPOPROTEIN"/>
    <property type="match status" value="1"/>
</dbReference>
<evidence type="ECO:0000313" key="10">
    <source>
        <dbReference type="Proteomes" id="UP000016412"/>
    </source>
</evidence>
<protein>
    <submittedName>
        <fullName evidence="8">PF03382 family protein</fullName>
    </submittedName>
</protein>